<accession>A0A7Z0WQ28</accession>
<dbReference type="SUPFAM" id="SSF52091">
    <property type="entry name" value="SpoIIaa-like"/>
    <property type="match status" value="1"/>
</dbReference>
<name>A0A7Z0WQ28_9PSEU</name>
<reference evidence="2 3" key="1">
    <citation type="submission" date="2016-12" db="EMBL/GenBank/DDBJ databases">
        <title>The draft genome sequence of Actinophytocola xinjiangensis.</title>
        <authorList>
            <person name="Wang W."/>
            <person name="Yuan L."/>
        </authorList>
    </citation>
    <scope>NUCLEOTIDE SEQUENCE [LARGE SCALE GENOMIC DNA]</scope>
    <source>
        <strain evidence="2 3">CGMCC 4.4663</strain>
    </source>
</reference>
<feature type="domain" description="STAS" evidence="1">
    <location>
        <begin position="1"/>
        <end position="107"/>
    </location>
</feature>
<evidence type="ECO:0000259" key="1">
    <source>
        <dbReference type="PROSITE" id="PS50801"/>
    </source>
</evidence>
<dbReference type="EMBL" id="MSIF01000003">
    <property type="protein sequence ID" value="OLF12032.1"/>
    <property type="molecule type" value="Genomic_DNA"/>
</dbReference>
<dbReference type="GO" id="GO:0043856">
    <property type="term" value="F:anti-sigma factor antagonist activity"/>
    <property type="evidence" value="ECO:0007669"/>
    <property type="project" value="TreeGrafter"/>
</dbReference>
<dbReference type="PANTHER" id="PTHR33495">
    <property type="entry name" value="ANTI-SIGMA FACTOR ANTAGONIST TM_1081-RELATED-RELATED"/>
    <property type="match status" value="1"/>
</dbReference>
<dbReference type="PROSITE" id="PS50801">
    <property type="entry name" value="STAS"/>
    <property type="match status" value="1"/>
</dbReference>
<comment type="caution">
    <text evidence="2">The sequence shown here is derived from an EMBL/GenBank/DDBJ whole genome shotgun (WGS) entry which is preliminary data.</text>
</comment>
<protein>
    <recommendedName>
        <fullName evidence="1">STAS domain-containing protein</fullName>
    </recommendedName>
</protein>
<dbReference type="InterPro" id="IPR036513">
    <property type="entry name" value="STAS_dom_sf"/>
</dbReference>
<dbReference type="CDD" id="cd07043">
    <property type="entry name" value="STAS_anti-anti-sigma_factors"/>
    <property type="match status" value="1"/>
</dbReference>
<sequence length="115" mass="12321">MVRRIPYRADLLVVTVAGEVDLRTAPVLAEAFDSDTIPVTVVDLTRVTFLSAAGLGVLVEQAERAQTEHRHLGLVAQDRVAIRVLRSSGVAAAIPTFDSLSDAMRELGARASDQP</sequence>
<dbReference type="Pfam" id="PF01740">
    <property type="entry name" value="STAS"/>
    <property type="match status" value="1"/>
</dbReference>
<gene>
    <name evidence="2" type="ORF">BLA60_08365</name>
</gene>
<evidence type="ECO:0000313" key="3">
    <source>
        <dbReference type="Proteomes" id="UP000185696"/>
    </source>
</evidence>
<dbReference type="AlphaFoldDB" id="A0A7Z0WQ28"/>
<keyword evidence="3" id="KW-1185">Reference proteome</keyword>
<dbReference type="Proteomes" id="UP000185696">
    <property type="component" value="Unassembled WGS sequence"/>
</dbReference>
<dbReference type="PANTHER" id="PTHR33495:SF2">
    <property type="entry name" value="ANTI-SIGMA FACTOR ANTAGONIST TM_1081-RELATED"/>
    <property type="match status" value="1"/>
</dbReference>
<proteinExistence type="predicted"/>
<dbReference type="Gene3D" id="3.30.750.24">
    <property type="entry name" value="STAS domain"/>
    <property type="match status" value="1"/>
</dbReference>
<organism evidence="2 3">
    <name type="scientific">Actinophytocola xinjiangensis</name>
    <dbReference type="NCBI Taxonomy" id="485602"/>
    <lineage>
        <taxon>Bacteria</taxon>
        <taxon>Bacillati</taxon>
        <taxon>Actinomycetota</taxon>
        <taxon>Actinomycetes</taxon>
        <taxon>Pseudonocardiales</taxon>
        <taxon>Pseudonocardiaceae</taxon>
    </lineage>
</organism>
<dbReference type="InterPro" id="IPR002645">
    <property type="entry name" value="STAS_dom"/>
</dbReference>
<evidence type="ECO:0000313" key="2">
    <source>
        <dbReference type="EMBL" id="OLF12032.1"/>
    </source>
</evidence>